<feature type="transmembrane region" description="Helical" evidence="1">
    <location>
        <begin position="554"/>
        <end position="574"/>
    </location>
</feature>
<dbReference type="EMBL" id="QUTE01013224">
    <property type="protein sequence ID" value="RHZ05056.1"/>
    <property type="molecule type" value="Genomic_DNA"/>
</dbReference>
<feature type="chain" id="PRO_5036074577" evidence="2">
    <location>
        <begin position="21"/>
        <end position="595"/>
    </location>
</feature>
<comment type="caution">
    <text evidence="5">The sequence shown here is derived from an EMBL/GenBank/DDBJ whole genome shotgun (WGS) entry which is preliminary data.</text>
</comment>
<accession>A0A397ET75</accession>
<evidence type="ECO:0000313" key="8">
    <source>
        <dbReference type="Proteomes" id="UP000266643"/>
    </source>
</evidence>
<dbReference type="Proteomes" id="UP000266196">
    <property type="component" value="Unassembled WGS sequence"/>
</dbReference>
<name>A0A397ET75_APHAT</name>
<sequence length="595" mass="64418">MLAPQQLIIASALAVWTASADVYGTNVVHFKPPFKAFDPNHHKAVFSHFRTCSSQCSKDDSYDPYAGDPWGAFASLGGYTACVSSCLAHEILQLVTYYKSTYAKLLDVTENQLRLTKGYIAGTTDFDLIGNRTHVGYSCVLPDEYFIKWANVVVEVPIYFDNRGNGYTDTDPVYGSLVRADKYLNYCNNVVQGDTSIDFNALDDANGLGGLKVACNQALISYLTEVKQTIGHSILHPQLASTVPDGSCTKRTNCHVTLKPNPKATAFTAPYVCVAEKTLAHYAATIGYPFYLNENREDDYAYLQDLVIRPVNGDTGTCDDIVINSTSDGDEYTPLTISFKKVPSHHLELFTISGLPSYFGDAGKCTLEGTLGDAGAAAITHNDADCVKHVDTDVYAHPTEDAPLGAYQTGAFEFSNARQYLNHLAFHATYSGICEGFEDNTVGRLSTADQINGNPLTNPSVFENEPYSIACLYRVFSLKCDCMQAVLQCYSLQAQYTTALGKTLGRAASVLCGFVLCQKASVYKLFLNAQGVAHTTILAEVLLQATSDHVQSSLPMASAALVSFGLGMVAFVAAKTLKSASAKKSSMDDGYANLI</sequence>
<evidence type="ECO:0000256" key="2">
    <source>
        <dbReference type="SAM" id="SignalP"/>
    </source>
</evidence>
<dbReference type="EMBL" id="QUTD01002117">
    <property type="protein sequence ID" value="RHY76708.1"/>
    <property type="molecule type" value="Genomic_DNA"/>
</dbReference>
<evidence type="ECO:0000313" key="3">
    <source>
        <dbReference type="EMBL" id="RHX99793.1"/>
    </source>
</evidence>
<gene>
    <name evidence="4" type="ORF">DYB30_008881</name>
    <name evidence="5" type="ORF">DYB31_008471</name>
    <name evidence="3" type="ORF">DYB36_002890</name>
</gene>
<keyword evidence="1" id="KW-0812">Transmembrane</keyword>
<evidence type="ECO:0000313" key="5">
    <source>
        <dbReference type="EMBL" id="RHZ05056.1"/>
    </source>
</evidence>
<evidence type="ECO:0000256" key="1">
    <source>
        <dbReference type="SAM" id="Phobius"/>
    </source>
</evidence>
<dbReference type="Proteomes" id="UP000265427">
    <property type="component" value="Unassembled WGS sequence"/>
</dbReference>
<proteinExistence type="predicted"/>
<dbReference type="VEuPathDB" id="FungiDB:H257_01445"/>
<evidence type="ECO:0000313" key="7">
    <source>
        <dbReference type="Proteomes" id="UP000266196"/>
    </source>
</evidence>
<keyword evidence="1" id="KW-0472">Membrane</keyword>
<dbReference type="AlphaFoldDB" id="A0A397ET75"/>
<keyword evidence="2" id="KW-0732">Signal</keyword>
<reference evidence="6 7" key="1">
    <citation type="submission" date="2018-08" db="EMBL/GenBank/DDBJ databases">
        <title>Aphanomyces genome sequencing and annotation.</title>
        <authorList>
            <person name="Minardi D."/>
            <person name="Oidtmann B."/>
            <person name="Van Der Giezen M."/>
            <person name="Studholme D.J."/>
        </authorList>
    </citation>
    <scope>NUCLEOTIDE SEQUENCE [LARGE SCALE GENOMIC DNA]</scope>
    <source>
        <strain evidence="5 7">197901</strain>
        <strain evidence="4 8">D2</strain>
        <strain evidence="3 6">Kv</strain>
    </source>
</reference>
<dbReference type="EMBL" id="QUSZ01008893">
    <property type="protein sequence ID" value="RHX99793.1"/>
    <property type="molecule type" value="Genomic_DNA"/>
</dbReference>
<evidence type="ECO:0000313" key="6">
    <source>
        <dbReference type="Proteomes" id="UP000265427"/>
    </source>
</evidence>
<feature type="signal peptide" evidence="2">
    <location>
        <begin position="1"/>
        <end position="20"/>
    </location>
</feature>
<keyword evidence="1" id="KW-1133">Transmembrane helix</keyword>
<evidence type="ECO:0000313" key="4">
    <source>
        <dbReference type="EMBL" id="RHY76708.1"/>
    </source>
</evidence>
<organism evidence="5 7">
    <name type="scientific">Aphanomyces astaci</name>
    <name type="common">Crayfish plague agent</name>
    <dbReference type="NCBI Taxonomy" id="112090"/>
    <lineage>
        <taxon>Eukaryota</taxon>
        <taxon>Sar</taxon>
        <taxon>Stramenopiles</taxon>
        <taxon>Oomycota</taxon>
        <taxon>Saprolegniomycetes</taxon>
        <taxon>Saprolegniales</taxon>
        <taxon>Verrucalvaceae</taxon>
        <taxon>Aphanomyces</taxon>
    </lineage>
</organism>
<protein>
    <submittedName>
        <fullName evidence="5">Uncharacterized protein</fullName>
    </submittedName>
</protein>
<dbReference type="Proteomes" id="UP000266643">
    <property type="component" value="Unassembled WGS sequence"/>
</dbReference>